<gene>
    <name evidence="7" type="ORF">AAF712_001704</name>
</gene>
<proteinExistence type="predicted"/>
<feature type="transmembrane region" description="Helical" evidence="6">
    <location>
        <begin position="125"/>
        <end position="144"/>
    </location>
</feature>
<evidence type="ECO:0000313" key="7">
    <source>
        <dbReference type="EMBL" id="KAL0071144.1"/>
    </source>
</evidence>
<dbReference type="InterPro" id="IPR036259">
    <property type="entry name" value="MFS_trans_sf"/>
</dbReference>
<comment type="subcellular location">
    <subcellularLocation>
        <location evidence="1">Membrane</location>
        <topology evidence="1">Multi-pass membrane protein</topology>
    </subcellularLocation>
</comment>
<dbReference type="PANTHER" id="PTHR43791:SF79">
    <property type="entry name" value="MAJOR FACILITATOR SUPERFAMILY (MFS) PROFILE DOMAIN-CONTAINING PROTEIN"/>
    <property type="match status" value="1"/>
</dbReference>
<feature type="transmembrane region" description="Helical" evidence="6">
    <location>
        <begin position="189"/>
        <end position="208"/>
    </location>
</feature>
<keyword evidence="4 6" id="KW-1133">Transmembrane helix</keyword>
<evidence type="ECO:0000256" key="6">
    <source>
        <dbReference type="SAM" id="Phobius"/>
    </source>
</evidence>
<dbReference type="EMBL" id="JBBXMP010000004">
    <property type="protein sequence ID" value="KAL0071144.1"/>
    <property type="molecule type" value="Genomic_DNA"/>
</dbReference>
<evidence type="ECO:0000256" key="4">
    <source>
        <dbReference type="ARBA" id="ARBA00022989"/>
    </source>
</evidence>
<evidence type="ECO:0000256" key="2">
    <source>
        <dbReference type="ARBA" id="ARBA00022448"/>
    </source>
</evidence>
<sequence length="279" mass="31213">MVFIILVDTPARSTSWLTEEEIKYLVLRKVQENGGHKIDAKSHKFNWRILWSVLTDWQIYLLGLVYCSSTVPNYALKFSMLTIIKGMGFTSANAQLMTIGPYTIGAISSYVFGRFSDRVVWRMPFIVAAQFIIVIGYSILFPLAPRITSNIGPCYFAVCFACIGLYPIPPATQTWNSNNQAGPAKRSLAIAWITCMGNFGGIIGSYIFVESEGPSYPSGYGTSLAFAAAGIFAALGLEFIYKRINTTRDLKTEEEWREKYTNDQLAAMGDRSPLFRYTL</sequence>
<keyword evidence="8" id="KW-1185">Reference proteome</keyword>
<evidence type="ECO:0000256" key="3">
    <source>
        <dbReference type="ARBA" id="ARBA00022692"/>
    </source>
</evidence>
<accession>A0ABR3ACL5</accession>
<dbReference type="PANTHER" id="PTHR43791">
    <property type="entry name" value="PERMEASE-RELATED"/>
    <property type="match status" value="1"/>
</dbReference>
<feature type="transmembrane region" description="Helical" evidence="6">
    <location>
        <begin position="220"/>
        <end position="241"/>
    </location>
</feature>
<reference evidence="7 8" key="1">
    <citation type="submission" date="2024-05" db="EMBL/GenBank/DDBJ databases">
        <title>A draft genome resource for the thread blight pathogen Marasmius tenuissimus strain MS-2.</title>
        <authorList>
            <person name="Yulfo-Soto G.E."/>
            <person name="Baruah I.K."/>
            <person name="Amoako-Attah I."/>
            <person name="Bukari Y."/>
            <person name="Meinhardt L.W."/>
            <person name="Bailey B.A."/>
            <person name="Cohen S.P."/>
        </authorList>
    </citation>
    <scope>NUCLEOTIDE SEQUENCE [LARGE SCALE GENOMIC DNA]</scope>
    <source>
        <strain evidence="7 8">MS-2</strain>
    </source>
</reference>
<keyword evidence="3 6" id="KW-0812">Transmembrane</keyword>
<keyword evidence="5 6" id="KW-0472">Membrane</keyword>
<feature type="transmembrane region" description="Helical" evidence="6">
    <location>
        <begin position="150"/>
        <end position="168"/>
    </location>
</feature>
<dbReference type="Proteomes" id="UP001437256">
    <property type="component" value="Unassembled WGS sequence"/>
</dbReference>
<protein>
    <submittedName>
        <fullName evidence="7">Uncharacterized protein</fullName>
    </submittedName>
</protein>
<dbReference type="Gene3D" id="1.20.1250.20">
    <property type="entry name" value="MFS general substrate transporter like domains"/>
    <property type="match status" value="1"/>
</dbReference>
<dbReference type="SUPFAM" id="SSF103473">
    <property type="entry name" value="MFS general substrate transporter"/>
    <property type="match status" value="1"/>
</dbReference>
<keyword evidence="2" id="KW-0813">Transport</keyword>
<organism evidence="7 8">
    <name type="scientific">Marasmius tenuissimus</name>
    <dbReference type="NCBI Taxonomy" id="585030"/>
    <lineage>
        <taxon>Eukaryota</taxon>
        <taxon>Fungi</taxon>
        <taxon>Dikarya</taxon>
        <taxon>Basidiomycota</taxon>
        <taxon>Agaricomycotina</taxon>
        <taxon>Agaricomycetes</taxon>
        <taxon>Agaricomycetidae</taxon>
        <taxon>Agaricales</taxon>
        <taxon>Marasmiineae</taxon>
        <taxon>Marasmiaceae</taxon>
        <taxon>Marasmius</taxon>
    </lineage>
</organism>
<evidence type="ECO:0000313" key="8">
    <source>
        <dbReference type="Proteomes" id="UP001437256"/>
    </source>
</evidence>
<evidence type="ECO:0000256" key="5">
    <source>
        <dbReference type="ARBA" id="ARBA00023136"/>
    </source>
</evidence>
<comment type="caution">
    <text evidence="7">The sequence shown here is derived from an EMBL/GenBank/DDBJ whole genome shotgun (WGS) entry which is preliminary data.</text>
</comment>
<evidence type="ECO:0000256" key="1">
    <source>
        <dbReference type="ARBA" id="ARBA00004141"/>
    </source>
</evidence>
<name>A0ABR3ACL5_9AGAR</name>
<feature type="transmembrane region" description="Helical" evidence="6">
    <location>
        <begin position="92"/>
        <end position="113"/>
    </location>
</feature>